<dbReference type="PANTHER" id="PTHR37984:SF5">
    <property type="entry name" value="PROTEIN NYNRIN-LIKE"/>
    <property type="match status" value="1"/>
</dbReference>
<dbReference type="WBParaSite" id="EVEC_0001105701-mRNA-1">
    <property type="protein sequence ID" value="EVEC_0001105701-mRNA-1"/>
    <property type="gene ID" value="EVEC_0001105701"/>
</dbReference>
<evidence type="ECO:0000313" key="4">
    <source>
        <dbReference type="Proteomes" id="UP000274131"/>
    </source>
</evidence>
<evidence type="ECO:0000313" key="3">
    <source>
        <dbReference type="EMBL" id="VDD95630.1"/>
    </source>
</evidence>
<accession>A0A0N4VJN6</accession>
<keyword evidence="4" id="KW-1185">Reference proteome</keyword>
<reference evidence="5" key="1">
    <citation type="submission" date="2017-02" db="UniProtKB">
        <authorList>
            <consortium name="WormBaseParasite"/>
        </authorList>
    </citation>
    <scope>IDENTIFICATION</scope>
</reference>
<name>A0A0N4VJN6_ENTVE</name>
<gene>
    <name evidence="3" type="ORF">EVEC_LOCUS10381</name>
</gene>
<reference evidence="3 4" key="2">
    <citation type="submission" date="2018-10" db="EMBL/GenBank/DDBJ databases">
        <authorList>
            <consortium name="Pathogen Informatics"/>
        </authorList>
    </citation>
    <scope>NUCLEOTIDE SEQUENCE [LARGE SCALE GENOMIC DNA]</scope>
</reference>
<evidence type="ECO:0000313" key="5">
    <source>
        <dbReference type="WBParaSite" id="EVEC_0001105701-mRNA-1"/>
    </source>
</evidence>
<dbReference type="GO" id="GO:0003824">
    <property type="term" value="F:catalytic activity"/>
    <property type="evidence" value="ECO:0007669"/>
    <property type="project" value="UniProtKB-KW"/>
</dbReference>
<dbReference type="STRING" id="51028.A0A0N4VJN6"/>
<evidence type="ECO:0000256" key="1">
    <source>
        <dbReference type="ARBA" id="ARBA00023268"/>
    </source>
</evidence>
<organism evidence="5">
    <name type="scientific">Enterobius vermicularis</name>
    <name type="common">Human pinworm</name>
    <dbReference type="NCBI Taxonomy" id="51028"/>
    <lineage>
        <taxon>Eukaryota</taxon>
        <taxon>Metazoa</taxon>
        <taxon>Ecdysozoa</taxon>
        <taxon>Nematoda</taxon>
        <taxon>Chromadorea</taxon>
        <taxon>Rhabditida</taxon>
        <taxon>Spirurina</taxon>
        <taxon>Oxyuridomorpha</taxon>
        <taxon>Oxyuroidea</taxon>
        <taxon>Oxyuridae</taxon>
        <taxon>Enterobius</taxon>
    </lineage>
</organism>
<dbReference type="InterPro" id="IPR050951">
    <property type="entry name" value="Retrovirus_Pol_polyprotein"/>
</dbReference>
<feature type="domain" description="Reverse transcriptase/retrotransposon-derived protein RNase H-like" evidence="2">
    <location>
        <begin position="15"/>
        <end position="70"/>
    </location>
</feature>
<dbReference type="Proteomes" id="UP000274131">
    <property type="component" value="Unassembled WGS sequence"/>
</dbReference>
<dbReference type="InterPro" id="IPR043502">
    <property type="entry name" value="DNA/RNA_pol_sf"/>
</dbReference>
<sequence length="152" mass="17044">MPAPSNVSPVRDFWATDVSSFGVGAVLFHRFPDGSDRDVAHASKSVTPAKHNYSQIEHEALSIVSGTKKLPSRFDKVFDESQLAAEDQVTQVYNEFLLVASKELSDATAANPNLTLVAQHIQNGWPLKIKNFEINLFFRKRSELFFHYGCIF</sequence>
<dbReference type="EMBL" id="UXUI01010791">
    <property type="protein sequence ID" value="VDD95630.1"/>
    <property type="molecule type" value="Genomic_DNA"/>
</dbReference>
<evidence type="ECO:0000259" key="2">
    <source>
        <dbReference type="Pfam" id="PF17919"/>
    </source>
</evidence>
<dbReference type="Pfam" id="PF17919">
    <property type="entry name" value="RT_RNaseH_2"/>
    <property type="match status" value="1"/>
</dbReference>
<protein>
    <submittedName>
        <fullName evidence="5">RT_RNaseH_2 domain-containing protein</fullName>
    </submittedName>
</protein>
<dbReference type="SUPFAM" id="SSF56672">
    <property type="entry name" value="DNA/RNA polymerases"/>
    <property type="match status" value="1"/>
</dbReference>
<keyword evidence="1" id="KW-0511">Multifunctional enzyme</keyword>
<dbReference type="OrthoDB" id="5864996at2759"/>
<dbReference type="PANTHER" id="PTHR37984">
    <property type="entry name" value="PROTEIN CBG26694"/>
    <property type="match status" value="1"/>
</dbReference>
<dbReference type="AlphaFoldDB" id="A0A0N4VJN6"/>
<proteinExistence type="predicted"/>
<dbReference type="InterPro" id="IPR041577">
    <property type="entry name" value="RT_RNaseH_2"/>
</dbReference>